<comment type="caution">
    <text evidence="2">The sequence shown here is derived from an EMBL/GenBank/DDBJ whole genome shotgun (WGS) entry which is preliminary data.</text>
</comment>
<dbReference type="Gene3D" id="3.50.50.60">
    <property type="entry name" value="FAD/NAD(P)-binding domain"/>
    <property type="match status" value="1"/>
</dbReference>
<dbReference type="Proteomes" id="UP000570361">
    <property type="component" value="Unassembled WGS sequence"/>
</dbReference>
<dbReference type="InterPro" id="IPR006076">
    <property type="entry name" value="FAD-dep_OxRdtase"/>
</dbReference>
<gene>
    <name evidence="2" type="ORF">FHS18_000560</name>
</gene>
<evidence type="ECO:0000313" key="2">
    <source>
        <dbReference type="EMBL" id="MBB3108532.1"/>
    </source>
</evidence>
<protein>
    <submittedName>
        <fullName evidence="2">Glycine/D-amino acid oxidase-like deaminating enzyme</fullName>
    </submittedName>
</protein>
<evidence type="ECO:0000313" key="3">
    <source>
        <dbReference type="Proteomes" id="UP000570361"/>
    </source>
</evidence>
<keyword evidence="3" id="KW-1185">Reference proteome</keyword>
<dbReference type="AlphaFoldDB" id="A0A7W5ATT0"/>
<reference evidence="2 3" key="1">
    <citation type="submission" date="2020-08" db="EMBL/GenBank/DDBJ databases">
        <title>Genomic Encyclopedia of Type Strains, Phase III (KMG-III): the genomes of soil and plant-associated and newly described type strains.</title>
        <authorList>
            <person name="Whitman W."/>
        </authorList>
    </citation>
    <scope>NUCLEOTIDE SEQUENCE [LARGE SCALE GENOMIC DNA]</scope>
    <source>
        <strain evidence="2 3">CECT 5862</strain>
    </source>
</reference>
<dbReference type="PANTHER" id="PTHR13847">
    <property type="entry name" value="SARCOSINE DEHYDROGENASE-RELATED"/>
    <property type="match status" value="1"/>
</dbReference>
<proteinExistence type="predicted"/>
<dbReference type="RefSeq" id="WP_183596684.1">
    <property type="nucleotide sequence ID" value="NZ_JACHXK010000001.1"/>
</dbReference>
<dbReference type="PANTHER" id="PTHR13847:SF201">
    <property type="entry name" value="PUTATIBE OXIDOREDUCTASE"/>
    <property type="match status" value="1"/>
</dbReference>
<evidence type="ECO:0000259" key="1">
    <source>
        <dbReference type="Pfam" id="PF01266"/>
    </source>
</evidence>
<name>A0A7W5ATT0_9BACL</name>
<dbReference type="GO" id="GO:0005737">
    <property type="term" value="C:cytoplasm"/>
    <property type="evidence" value="ECO:0007669"/>
    <property type="project" value="TreeGrafter"/>
</dbReference>
<dbReference type="Gene3D" id="3.30.9.10">
    <property type="entry name" value="D-Amino Acid Oxidase, subunit A, domain 2"/>
    <property type="match status" value="1"/>
</dbReference>
<dbReference type="Pfam" id="PF01266">
    <property type="entry name" value="DAO"/>
    <property type="match status" value="1"/>
</dbReference>
<dbReference type="EMBL" id="JACHXK010000001">
    <property type="protein sequence ID" value="MBB3108532.1"/>
    <property type="molecule type" value="Genomic_DNA"/>
</dbReference>
<organism evidence="2 3">
    <name type="scientific">Paenibacillus phyllosphaerae</name>
    <dbReference type="NCBI Taxonomy" id="274593"/>
    <lineage>
        <taxon>Bacteria</taxon>
        <taxon>Bacillati</taxon>
        <taxon>Bacillota</taxon>
        <taxon>Bacilli</taxon>
        <taxon>Bacillales</taxon>
        <taxon>Paenibacillaceae</taxon>
        <taxon>Paenibacillus</taxon>
    </lineage>
</organism>
<feature type="domain" description="FAD dependent oxidoreductase" evidence="1">
    <location>
        <begin position="32"/>
        <end position="387"/>
    </location>
</feature>
<dbReference type="InterPro" id="IPR036188">
    <property type="entry name" value="FAD/NAD-bd_sf"/>
</dbReference>
<accession>A0A7W5ATT0</accession>
<sequence>MSKELYTGELYWPMTLPDYSSYPPLRMNKRVRVAIIGGGMSGTLCGYRLAREGISTVLLERGEVAGGSSSANTGLLQFSNDMMLTEMIDRIGENEAHTFYAACREAVEDLARVAEELGCDVGFSRRSSLYYASHEEDVPRLRREYEALFHAGFDVEYLEEEQIERLFPFRKHGAIVTHGDAELNPFRFVHALAEAGSVSGLRIHEDTDVIGHEQLPNGRHKLRTSDGYWVEAEHVIYAIGYEPEELRGQLIGANLNRSFAMVTEPVSEDELAHWHKRWLIWETARPYLYMRTTPDNRIIIGGLDESCPQPVQDEALLREHTERLYAKLQAHIPGITAPVTAQWSATFGESRDGLPFIGRDPKYASVYYCLGYGGNGTVYSMMASSLLLEMINGKADSPLAEIVRLDRETMVEQLA</sequence>
<dbReference type="SUPFAM" id="SSF51905">
    <property type="entry name" value="FAD/NAD(P)-binding domain"/>
    <property type="match status" value="1"/>
</dbReference>